<feature type="non-terminal residue" evidence="1">
    <location>
        <position position="1"/>
    </location>
</feature>
<proteinExistence type="predicted"/>
<keyword evidence="2" id="KW-1185">Reference proteome</keyword>
<reference evidence="1" key="1">
    <citation type="submission" date="2019-11" db="EMBL/GenBank/DDBJ databases">
        <title>The nuclear and mitochondrial genomes of Frieseomelitta varia - a highly eusocial stingless bee (Meliponini) with a permanently sterile worker caste.</title>
        <authorList>
            <person name="Freitas F.C.P."/>
            <person name="Lourenco A.P."/>
            <person name="Nunes F.M.F."/>
            <person name="Paschoal A.R."/>
            <person name="Abreu F.C.P."/>
            <person name="Barbin F.O."/>
            <person name="Bataglia L."/>
            <person name="Cardoso-Junior C.A.M."/>
            <person name="Cervoni M.S."/>
            <person name="Silva S.R."/>
            <person name="Dalarmi F."/>
            <person name="Del Lama M.A."/>
            <person name="Depintor T.S."/>
            <person name="Ferreira K.M."/>
            <person name="Goria P.S."/>
            <person name="Jaskot M.C."/>
            <person name="Lago D.C."/>
            <person name="Luna-Lucena D."/>
            <person name="Moda L.M."/>
            <person name="Nascimento L."/>
            <person name="Pedrino M."/>
            <person name="Rabico F.O."/>
            <person name="Sanches F.C."/>
            <person name="Santos D.E."/>
            <person name="Santos C.G."/>
            <person name="Vieira J."/>
            <person name="Lopes T.F."/>
            <person name="Barchuk A.R."/>
            <person name="Hartfelder K."/>
            <person name="Simoes Z.L.P."/>
            <person name="Bitondi M.M.G."/>
            <person name="Pinheiro D.G."/>
        </authorList>
    </citation>
    <scope>NUCLEOTIDE SEQUENCE</scope>
    <source>
        <strain evidence="1">USP_RPSP 00005682</strain>
        <tissue evidence="1">Whole individual</tissue>
    </source>
</reference>
<protein>
    <submittedName>
        <fullName evidence="1">Uncharacterized protein</fullName>
    </submittedName>
</protein>
<gene>
    <name evidence="1" type="ORF">E2986_11228</name>
</gene>
<organism evidence="1 2">
    <name type="scientific">Frieseomelitta varia</name>
    <dbReference type="NCBI Taxonomy" id="561572"/>
    <lineage>
        <taxon>Eukaryota</taxon>
        <taxon>Metazoa</taxon>
        <taxon>Ecdysozoa</taxon>
        <taxon>Arthropoda</taxon>
        <taxon>Hexapoda</taxon>
        <taxon>Insecta</taxon>
        <taxon>Pterygota</taxon>
        <taxon>Neoptera</taxon>
        <taxon>Endopterygota</taxon>
        <taxon>Hymenoptera</taxon>
        <taxon>Apocrita</taxon>
        <taxon>Aculeata</taxon>
        <taxon>Apoidea</taxon>
        <taxon>Anthophila</taxon>
        <taxon>Apidae</taxon>
        <taxon>Frieseomelitta</taxon>
    </lineage>
</organism>
<evidence type="ECO:0000313" key="2">
    <source>
        <dbReference type="Proteomes" id="UP000655588"/>
    </source>
</evidence>
<accession>A0A833RMN8</accession>
<dbReference type="AlphaFoldDB" id="A0A833RMN8"/>
<evidence type="ECO:0000313" key="1">
    <source>
        <dbReference type="EMBL" id="KAF3420601.1"/>
    </source>
</evidence>
<comment type="caution">
    <text evidence="1">The sequence shown here is derived from an EMBL/GenBank/DDBJ whole genome shotgun (WGS) entry which is preliminary data.</text>
</comment>
<dbReference type="EMBL" id="WNWW01000932">
    <property type="protein sequence ID" value="KAF3420601.1"/>
    <property type="molecule type" value="Genomic_DNA"/>
</dbReference>
<sequence>SRPNRCEILLSLVTDVVQFLECLRDVKLPLTLESIRDNLLVRSKDSLTMFMIERIGRSASPEPYLNMNAAGSKDIYANFSAAETKSKCEMCGPLYRKDRHKLFVFEQYRGCWVGKLNSNVDASLLRGTKRGNFSVQMRYRFGWTASVDLWKRS</sequence>
<name>A0A833RMN8_9HYME</name>
<dbReference type="Proteomes" id="UP000655588">
    <property type="component" value="Unassembled WGS sequence"/>
</dbReference>